<dbReference type="InterPro" id="IPR050224">
    <property type="entry name" value="TALE_homeobox"/>
</dbReference>
<dbReference type="InterPro" id="IPR001356">
    <property type="entry name" value="HD"/>
</dbReference>
<reference evidence="5" key="1">
    <citation type="journal article" date="2019" name="Beilstein J. Org. Chem.">
        <title>Nanangenines: drimane sesquiterpenoids as the dominant metabolite cohort of a novel Australian fungus, Aspergillus nanangensis.</title>
        <authorList>
            <person name="Lacey H.J."/>
            <person name="Gilchrist C.L.M."/>
            <person name="Crombie A."/>
            <person name="Kalaitzis J.A."/>
            <person name="Vuong D."/>
            <person name="Rutledge P.J."/>
            <person name="Turner P."/>
            <person name="Pitt J.I."/>
            <person name="Lacey E."/>
            <person name="Chooi Y.H."/>
            <person name="Piggott A.M."/>
        </authorList>
    </citation>
    <scope>NUCLEOTIDE SEQUENCE</scope>
    <source>
        <strain evidence="5">MST-FP2251</strain>
    </source>
</reference>
<dbReference type="PANTHER" id="PTHR11850">
    <property type="entry name" value="HOMEOBOX PROTEIN TRANSCRIPTION FACTORS"/>
    <property type="match status" value="1"/>
</dbReference>
<keyword evidence="1" id="KW-0238">DNA-binding</keyword>
<dbReference type="InterPro" id="IPR009057">
    <property type="entry name" value="Homeodomain-like_sf"/>
</dbReference>
<keyword evidence="2" id="KW-0371">Homeobox</keyword>
<gene>
    <name evidence="5" type="ORF">FE257_004291</name>
</gene>
<name>A0AAD4CRN2_ASPNN</name>
<dbReference type="SUPFAM" id="SSF46689">
    <property type="entry name" value="Homeodomain-like"/>
    <property type="match status" value="1"/>
</dbReference>
<accession>A0AAD4CRN2</accession>
<dbReference type="Gene3D" id="1.10.10.60">
    <property type="entry name" value="Homeodomain-like"/>
    <property type="match status" value="1"/>
</dbReference>
<keyword evidence="3" id="KW-0539">Nucleus</keyword>
<dbReference type="Proteomes" id="UP001194746">
    <property type="component" value="Unassembled WGS sequence"/>
</dbReference>
<dbReference type="Pfam" id="PF05920">
    <property type="entry name" value="Homeobox_KN"/>
    <property type="match status" value="1"/>
</dbReference>
<evidence type="ECO:0000313" key="5">
    <source>
        <dbReference type="EMBL" id="KAF9891435.1"/>
    </source>
</evidence>
<evidence type="ECO:0000256" key="2">
    <source>
        <dbReference type="ARBA" id="ARBA00023155"/>
    </source>
</evidence>
<keyword evidence="6" id="KW-1185">Reference proteome</keyword>
<sequence length="157" mass="17681">MAYISAERTQNHLRCDFECIVASLPVKSTVRCNTFGNDLVSPAASHIAVWSSSIRTAGKHRRTRFSNPAVDILQNWLRDHVDHPYPTEDEKQALMRSTGLNYHQIILLVPWPPAHINMTPHLTITGNKAQHLIYQLKALSPWDADPSHTKAETRAPG</sequence>
<proteinExistence type="predicted"/>
<dbReference type="EMBL" id="VCAU01000019">
    <property type="protein sequence ID" value="KAF9891435.1"/>
    <property type="molecule type" value="Genomic_DNA"/>
</dbReference>
<dbReference type="GO" id="GO:0006355">
    <property type="term" value="P:regulation of DNA-templated transcription"/>
    <property type="evidence" value="ECO:0007669"/>
    <property type="project" value="InterPro"/>
</dbReference>
<evidence type="ECO:0000259" key="4">
    <source>
        <dbReference type="Pfam" id="PF05920"/>
    </source>
</evidence>
<evidence type="ECO:0000256" key="1">
    <source>
        <dbReference type="ARBA" id="ARBA00023125"/>
    </source>
</evidence>
<protein>
    <recommendedName>
        <fullName evidence="4">KN homeodomain domain-containing protein</fullName>
    </recommendedName>
</protein>
<dbReference type="CDD" id="cd00086">
    <property type="entry name" value="homeodomain"/>
    <property type="match status" value="1"/>
</dbReference>
<evidence type="ECO:0000313" key="6">
    <source>
        <dbReference type="Proteomes" id="UP001194746"/>
    </source>
</evidence>
<feature type="domain" description="KN homeodomain" evidence="4">
    <location>
        <begin position="76"/>
        <end position="105"/>
    </location>
</feature>
<comment type="caution">
    <text evidence="5">The sequence shown here is derived from an EMBL/GenBank/DDBJ whole genome shotgun (WGS) entry which is preliminary data.</text>
</comment>
<organism evidence="5 6">
    <name type="scientific">Aspergillus nanangensis</name>
    <dbReference type="NCBI Taxonomy" id="2582783"/>
    <lineage>
        <taxon>Eukaryota</taxon>
        <taxon>Fungi</taxon>
        <taxon>Dikarya</taxon>
        <taxon>Ascomycota</taxon>
        <taxon>Pezizomycotina</taxon>
        <taxon>Eurotiomycetes</taxon>
        <taxon>Eurotiomycetidae</taxon>
        <taxon>Eurotiales</taxon>
        <taxon>Aspergillaceae</taxon>
        <taxon>Aspergillus</taxon>
        <taxon>Aspergillus subgen. Circumdati</taxon>
    </lineage>
</organism>
<evidence type="ECO:0000256" key="3">
    <source>
        <dbReference type="ARBA" id="ARBA00023242"/>
    </source>
</evidence>
<dbReference type="GO" id="GO:0003677">
    <property type="term" value="F:DNA binding"/>
    <property type="evidence" value="ECO:0007669"/>
    <property type="project" value="UniProtKB-KW"/>
</dbReference>
<dbReference type="InterPro" id="IPR008422">
    <property type="entry name" value="KN_HD"/>
</dbReference>
<reference evidence="5" key="2">
    <citation type="submission" date="2020-02" db="EMBL/GenBank/DDBJ databases">
        <authorList>
            <person name="Gilchrist C.L.M."/>
            <person name="Chooi Y.-H."/>
        </authorList>
    </citation>
    <scope>NUCLEOTIDE SEQUENCE</scope>
    <source>
        <strain evidence="5">MST-FP2251</strain>
    </source>
</reference>
<dbReference type="AlphaFoldDB" id="A0AAD4CRN2"/>